<dbReference type="PANTHER" id="PTHR48069:SF3">
    <property type="entry name" value="DIHYDROFOLATE REDUCTASE"/>
    <property type="match status" value="1"/>
</dbReference>
<proteinExistence type="inferred from homology"/>
<protein>
    <recommendedName>
        <fullName evidence="3 8">Dihydrofolate reductase</fullName>
        <ecNumber evidence="3 8">1.5.1.3</ecNumber>
    </recommendedName>
</protein>
<dbReference type="EMBL" id="JAKZMM010000022">
    <property type="protein sequence ID" value="MCJ2380920.1"/>
    <property type="molecule type" value="Genomic_DNA"/>
</dbReference>
<comment type="function">
    <text evidence="7 8">Key enzyme in folate metabolism. Catalyzes an essential reaction for de novo glycine and purine synthesis, and for DNA precursor synthesis.</text>
</comment>
<organism evidence="10 11">
    <name type="scientific">Parabacteroides faecalis</name>
    <dbReference type="NCBI Taxonomy" id="2924040"/>
    <lineage>
        <taxon>Bacteria</taxon>
        <taxon>Pseudomonadati</taxon>
        <taxon>Bacteroidota</taxon>
        <taxon>Bacteroidia</taxon>
        <taxon>Bacteroidales</taxon>
        <taxon>Tannerellaceae</taxon>
        <taxon>Parabacteroides</taxon>
    </lineage>
</organism>
<keyword evidence="5 8" id="KW-0521">NADP</keyword>
<dbReference type="Proteomes" id="UP001165444">
    <property type="component" value="Unassembled WGS sequence"/>
</dbReference>
<evidence type="ECO:0000256" key="8">
    <source>
        <dbReference type="PIRNR" id="PIRNR000194"/>
    </source>
</evidence>
<evidence type="ECO:0000256" key="4">
    <source>
        <dbReference type="ARBA" id="ARBA00022563"/>
    </source>
</evidence>
<evidence type="ECO:0000256" key="7">
    <source>
        <dbReference type="ARBA" id="ARBA00025067"/>
    </source>
</evidence>
<dbReference type="Pfam" id="PF00186">
    <property type="entry name" value="DHFR_1"/>
    <property type="match status" value="1"/>
</dbReference>
<dbReference type="PRINTS" id="PR00070">
    <property type="entry name" value="DHFR"/>
</dbReference>
<evidence type="ECO:0000256" key="3">
    <source>
        <dbReference type="ARBA" id="ARBA00012856"/>
    </source>
</evidence>
<evidence type="ECO:0000313" key="11">
    <source>
        <dbReference type="Proteomes" id="UP001165444"/>
    </source>
</evidence>
<gene>
    <name evidence="10" type="ORF">MUN53_09910</name>
</gene>
<dbReference type="RefSeq" id="WP_022457149.1">
    <property type="nucleotide sequence ID" value="NZ_JAKZMM010000022.1"/>
</dbReference>
<evidence type="ECO:0000256" key="5">
    <source>
        <dbReference type="ARBA" id="ARBA00022857"/>
    </source>
</evidence>
<dbReference type="CDD" id="cd00209">
    <property type="entry name" value="DHFR"/>
    <property type="match status" value="1"/>
</dbReference>
<dbReference type="SUPFAM" id="SSF53597">
    <property type="entry name" value="Dihydrofolate reductase-like"/>
    <property type="match status" value="1"/>
</dbReference>
<dbReference type="EC" id="1.5.1.3" evidence="3 8"/>
<evidence type="ECO:0000313" key="10">
    <source>
        <dbReference type="EMBL" id="MCJ2380920.1"/>
    </source>
</evidence>
<accession>A0ABT0C1X4</accession>
<keyword evidence="4 8" id="KW-0554">One-carbon metabolism</keyword>
<feature type="domain" description="DHFR" evidence="9">
    <location>
        <begin position="3"/>
        <end position="163"/>
    </location>
</feature>
<comment type="caution">
    <text evidence="10">The sequence shown here is derived from an EMBL/GenBank/DDBJ whole genome shotgun (WGS) entry which is preliminary data.</text>
</comment>
<dbReference type="PANTHER" id="PTHR48069">
    <property type="entry name" value="DIHYDROFOLATE REDUCTASE"/>
    <property type="match status" value="1"/>
</dbReference>
<dbReference type="InterPro" id="IPR012259">
    <property type="entry name" value="DHFR"/>
</dbReference>
<dbReference type="InterPro" id="IPR001796">
    <property type="entry name" value="DHFR_dom"/>
</dbReference>
<evidence type="ECO:0000256" key="1">
    <source>
        <dbReference type="ARBA" id="ARBA00004903"/>
    </source>
</evidence>
<dbReference type="PIRSF" id="PIRSF000194">
    <property type="entry name" value="DHFR"/>
    <property type="match status" value="1"/>
</dbReference>
<comment type="pathway">
    <text evidence="1 8">Cofactor biosynthesis; tetrahydrofolate biosynthesis; 5,6,7,8-tetrahydrofolate from 7,8-dihydrofolate: step 1/1.</text>
</comment>
<keyword evidence="11" id="KW-1185">Reference proteome</keyword>
<evidence type="ECO:0000259" key="9">
    <source>
        <dbReference type="PROSITE" id="PS51330"/>
    </source>
</evidence>
<comment type="catalytic activity">
    <reaction evidence="8">
        <text>(6S)-5,6,7,8-tetrahydrofolate + NADP(+) = 7,8-dihydrofolate + NADPH + H(+)</text>
        <dbReference type="Rhea" id="RHEA:15009"/>
        <dbReference type="ChEBI" id="CHEBI:15378"/>
        <dbReference type="ChEBI" id="CHEBI:57451"/>
        <dbReference type="ChEBI" id="CHEBI:57453"/>
        <dbReference type="ChEBI" id="CHEBI:57783"/>
        <dbReference type="ChEBI" id="CHEBI:58349"/>
        <dbReference type="EC" id="1.5.1.3"/>
    </reaction>
</comment>
<evidence type="ECO:0000256" key="2">
    <source>
        <dbReference type="ARBA" id="ARBA00009539"/>
    </source>
</evidence>
<dbReference type="PROSITE" id="PS51330">
    <property type="entry name" value="DHFR_2"/>
    <property type="match status" value="1"/>
</dbReference>
<sequence length="165" mass="18811">MSTISIIAAIADNNAIGKNQQLLWHLPADMKHFKELTTGHAIIMGRKTFESLPNGPLPDRKNVVLTSLPEAGFVNCFACESMRDALDLCEKEDEIFIIGGALVYRQALSKADKMYITRVHHEFENADAFFPVVNWDLWEEVDRQEFPADEKNAYPYTFLTYVRKA</sequence>
<dbReference type="InterPro" id="IPR024072">
    <property type="entry name" value="DHFR-like_dom_sf"/>
</dbReference>
<dbReference type="Gene3D" id="3.40.430.10">
    <property type="entry name" value="Dihydrofolate Reductase, subunit A"/>
    <property type="match status" value="1"/>
</dbReference>
<name>A0ABT0C1X4_9BACT</name>
<keyword evidence="6 8" id="KW-0560">Oxidoreductase</keyword>
<comment type="similarity">
    <text evidence="2 8">Belongs to the dihydrofolate reductase family.</text>
</comment>
<reference evidence="10 11" key="1">
    <citation type="submission" date="2022-03" db="EMBL/GenBank/DDBJ databases">
        <title>Parabacteroides sp. nov. isolated from swine feces.</title>
        <authorList>
            <person name="Bak J.E."/>
        </authorList>
    </citation>
    <scope>NUCLEOTIDE SEQUENCE [LARGE SCALE GENOMIC DNA]</scope>
    <source>
        <strain evidence="10 11">AGMB00274</strain>
    </source>
</reference>
<evidence type="ECO:0000256" key="6">
    <source>
        <dbReference type="ARBA" id="ARBA00023002"/>
    </source>
</evidence>